<dbReference type="GO" id="GO:0016705">
    <property type="term" value="F:oxidoreductase activity, acting on paired donors, with incorporation or reduction of molecular oxygen"/>
    <property type="evidence" value="ECO:0007669"/>
    <property type="project" value="UniProtKB-ARBA"/>
</dbReference>
<keyword evidence="6" id="KW-0411">Iron-sulfur</keyword>
<dbReference type="CDD" id="cd03469">
    <property type="entry name" value="Rieske_RO_Alpha_N"/>
    <property type="match status" value="1"/>
</dbReference>
<keyword evidence="3" id="KW-0479">Metal-binding</keyword>
<dbReference type="KEGG" id="bmeg:BG04_3833"/>
<dbReference type="GO" id="GO:0051537">
    <property type="term" value="F:2 iron, 2 sulfur cluster binding"/>
    <property type="evidence" value="ECO:0007669"/>
    <property type="project" value="UniProtKB-KW"/>
</dbReference>
<evidence type="ECO:0000256" key="4">
    <source>
        <dbReference type="ARBA" id="ARBA00023002"/>
    </source>
</evidence>
<dbReference type="SUPFAM" id="SSF55961">
    <property type="entry name" value="Bet v1-like"/>
    <property type="match status" value="1"/>
</dbReference>
<evidence type="ECO:0000256" key="3">
    <source>
        <dbReference type="ARBA" id="ARBA00022723"/>
    </source>
</evidence>
<evidence type="ECO:0000256" key="2">
    <source>
        <dbReference type="ARBA" id="ARBA00022714"/>
    </source>
</evidence>
<dbReference type="RefSeq" id="WP_034653266.1">
    <property type="nucleotide sequence ID" value="NZ_BCVB01000002.1"/>
</dbReference>
<dbReference type="Gene3D" id="2.102.10.10">
    <property type="entry name" value="Rieske [2Fe-2S] iron-sulphur domain"/>
    <property type="match status" value="1"/>
</dbReference>
<keyword evidence="4" id="KW-0560">Oxidoreductase</keyword>
<organism evidence="7 8">
    <name type="scientific">Priestia megaterium (strain ATCC 14581 / DSM 32 / CCUG 1817 / JCM 2506 / NBRC 15308 / NCIMB 9376 / NCTC 10342 / NRRL B-14308 / VKM B-512 / Ford 19)</name>
    <name type="common">Bacillus megaterium</name>
    <dbReference type="NCBI Taxonomy" id="1348623"/>
    <lineage>
        <taxon>Bacteria</taxon>
        <taxon>Bacillati</taxon>
        <taxon>Bacillota</taxon>
        <taxon>Bacilli</taxon>
        <taxon>Bacillales</taxon>
        <taxon>Bacillaceae</taxon>
        <taxon>Priestia</taxon>
    </lineage>
</organism>
<dbReference type="GeneID" id="93641881"/>
<dbReference type="CDD" id="cd08884">
    <property type="entry name" value="RHO_alpha_C_GbcA-like"/>
    <property type="match status" value="1"/>
</dbReference>
<dbReference type="HOGENOM" id="CLU_026244_3_0_9"/>
<accession>A0A0B6APB9</accession>
<evidence type="ECO:0000313" key="7">
    <source>
        <dbReference type="EMBL" id="AJI22463.1"/>
    </source>
</evidence>
<dbReference type="Proteomes" id="UP000031829">
    <property type="component" value="Chromosome"/>
</dbReference>
<name>A0A0B6APB9_PRIM2</name>
<dbReference type="Pfam" id="PF00355">
    <property type="entry name" value="Rieske"/>
    <property type="match status" value="1"/>
</dbReference>
<dbReference type="InterPro" id="IPR036922">
    <property type="entry name" value="Rieske_2Fe-2S_sf"/>
</dbReference>
<dbReference type="Gene3D" id="3.90.380.10">
    <property type="entry name" value="Naphthalene 1,2-dioxygenase Alpha Subunit, Chain A, domain 1"/>
    <property type="match status" value="2"/>
</dbReference>
<evidence type="ECO:0000256" key="6">
    <source>
        <dbReference type="ARBA" id="ARBA00023014"/>
    </source>
</evidence>
<dbReference type="Pfam" id="PF00848">
    <property type="entry name" value="Ring_hydroxyl_A"/>
    <property type="match status" value="1"/>
</dbReference>
<dbReference type="GO" id="GO:0004497">
    <property type="term" value="F:monooxygenase activity"/>
    <property type="evidence" value="ECO:0007669"/>
    <property type="project" value="UniProtKB-ARBA"/>
</dbReference>
<proteinExistence type="predicted"/>
<dbReference type="SUPFAM" id="SSF50022">
    <property type="entry name" value="ISP domain"/>
    <property type="match status" value="1"/>
</dbReference>
<sequence length="382" mass="43535">MVMEHGLVNDNGRLEPTLRGELYTSSDIFKLEKDHIFSKSWSLVAFEYEIAEPGQYITTRVEGENILITRGKDHVLRGFLNVCRHRGAKLCSQSSGKAGVIRCPYHSWSYSLDGDLVGVPNTSRCREELVHNENYGLTSVHIKVWHGMVWVNLSDNPISVEYQLDAQIFDRFGELYTFARYEIQNLKSAHREEYEVEANWKLIVENFQECYHCSSIHPELTATLPEFRSGVGTQSSVGGGAKFGNELEAFSISGKGSRPMLKGLLPEDDRTYFGITVLPLVFINLTPDHVIIHRIIPISAEKSKVICEWLFDPEEMAKPDFDPKDAVELFHRVNLQDFEACEWCQENMSSKSYKEGGILVPIEQHVSQFYNYVLEAIGMKVE</sequence>
<dbReference type="PRINTS" id="PR00090">
    <property type="entry name" value="RNGDIOXGNASE"/>
</dbReference>
<protein>
    <submittedName>
        <fullName evidence="7">Ring hydroxylating alpha subunit family protein</fullName>
    </submittedName>
</protein>
<dbReference type="PANTHER" id="PTHR43756">
    <property type="entry name" value="CHOLINE MONOOXYGENASE, CHLOROPLASTIC"/>
    <property type="match status" value="1"/>
</dbReference>
<dbReference type="InterPro" id="IPR015879">
    <property type="entry name" value="Ring_hydroxy_dOase_asu_C_dom"/>
</dbReference>
<dbReference type="PROSITE" id="PS51296">
    <property type="entry name" value="RIESKE"/>
    <property type="match status" value="1"/>
</dbReference>
<evidence type="ECO:0000256" key="1">
    <source>
        <dbReference type="ARBA" id="ARBA00001962"/>
    </source>
</evidence>
<evidence type="ECO:0000313" key="8">
    <source>
        <dbReference type="Proteomes" id="UP000031829"/>
    </source>
</evidence>
<dbReference type="InterPro" id="IPR001663">
    <property type="entry name" value="Rng_hydr_dOase-A"/>
</dbReference>
<dbReference type="PANTHER" id="PTHR43756:SF5">
    <property type="entry name" value="CHOLINE MONOOXYGENASE, CHLOROPLASTIC"/>
    <property type="match status" value="1"/>
</dbReference>
<keyword evidence="5" id="KW-0408">Iron</keyword>
<dbReference type="EMBL" id="CP009920">
    <property type="protein sequence ID" value="AJI22463.1"/>
    <property type="molecule type" value="Genomic_DNA"/>
</dbReference>
<dbReference type="GO" id="GO:0005506">
    <property type="term" value="F:iron ion binding"/>
    <property type="evidence" value="ECO:0007669"/>
    <property type="project" value="InterPro"/>
</dbReference>
<gene>
    <name evidence="7" type="ORF">BG04_3833</name>
</gene>
<evidence type="ECO:0000256" key="5">
    <source>
        <dbReference type="ARBA" id="ARBA00023004"/>
    </source>
</evidence>
<reference evidence="7 8" key="1">
    <citation type="journal article" date="2015" name="Genome Announc.">
        <title>Complete genome sequences for 35 biothreat assay-relevant bacillus species.</title>
        <authorList>
            <person name="Johnson S.L."/>
            <person name="Daligault H.E."/>
            <person name="Davenport K.W."/>
            <person name="Jaissle J."/>
            <person name="Frey K.G."/>
            <person name="Ladner J.T."/>
            <person name="Broomall S.M."/>
            <person name="Bishop-Lilly K.A."/>
            <person name="Bruce D.C."/>
            <person name="Gibbons H.S."/>
            <person name="Coyne S.R."/>
            <person name="Lo C.C."/>
            <person name="Meincke L."/>
            <person name="Munk A.C."/>
            <person name="Koroleva G.I."/>
            <person name="Rosenzweig C.N."/>
            <person name="Palacios G.F."/>
            <person name="Redden C.L."/>
            <person name="Minogue T.D."/>
            <person name="Chain P.S."/>
        </authorList>
    </citation>
    <scope>NUCLEOTIDE SEQUENCE [LARGE SCALE GENOMIC DNA]</scope>
    <source>
        <strain evidence="8">ATCC 14581 / DSM 32 / JCM 2506 / NBRC 15308 / NCIMB 9376 / NCTC 10342 / NRRL B-14308 / VKM B-512</strain>
    </source>
</reference>
<dbReference type="InterPro" id="IPR017941">
    <property type="entry name" value="Rieske_2Fe-2S"/>
</dbReference>
<comment type="cofactor">
    <cofactor evidence="1">
        <name>Fe cation</name>
        <dbReference type="ChEBI" id="CHEBI:24875"/>
    </cofactor>
</comment>
<dbReference type="AlphaFoldDB" id="A0A0B6APB9"/>
<keyword evidence="2" id="KW-0001">2Fe-2S</keyword>